<dbReference type="InterPro" id="IPR055259">
    <property type="entry name" value="YkvP/CgeB_Glyco_trans-like"/>
</dbReference>
<dbReference type="Proteomes" id="UP001287282">
    <property type="component" value="Unassembled WGS sequence"/>
</dbReference>
<protein>
    <submittedName>
        <fullName evidence="2">Glycosyltransferase</fullName>
        <ecNumber evidence="2">2.4.-.-</ecNumber>
    </submittedName>
</protein>
<reference evidence="2 3" key="1">
    <citation type="submission" date="2023-10" db="EMBL/GenBank/DDBJ databases">
        <title>Screening of Alkalihalobacillus lindianensis BZ-TG-R113 and Its Alleviation of Salt Stress on Rapeseed Growth.</title>
        <authorList>
            <person name="Zhao B."/>
            <person name="Guo T."/>
        </authorList>
    </citation>
    <scope>NUCLEOTIDE SEQUENCE [LARGE SCALE GENOMIC DNA]</scope>
    <source>
        <strain evidence="2 3">BZ-TG-R113</strain>
    </source>
</reference>
<evidence type="ECO:0000313" key="3">
    <source>
        <dbReference type="Proteomes" id="UP001287282"/>
    </source>
</evidence>
<accession>A0ABU3XCN3</accession>
<name>A0ABU3XCN3_9BACI</name>
<dbReference type="EMBL" id="JAWJBA010000003">
    <property type="protein sequence ID" value="MDV2685083.1"/>
    <property type="molecule type" value="Genomic_DNA"/>
</dbReference>
<evidence type="ECO:0000313" key="2">
    <source>
        <dbReference type="EMBL" id="MDV2685083.1"/>
    </source>
</evidence>
<organism evidence="2 3">
    <name type="scientific">Alkalihalophilus lindianensis</name>
    <dbReference type="NCBI Taxonomy" id="1630542"/>
    <lineage>
        <taxon>Bacteria</taxon>
        <taxon>Bacillati</taxon>
        <taxon>Bacillota</taxon>
        <taxon>Bacilli</taxon>
        <taxon>Bacillales</taxon>
        <taxon>Bacillaceae</taxon>
        <taxon>Alkalihalophilus</taxon>
    </lineage>
</organism>
<sequence length="324" mass="38020">MNKPLNVLILIKNFHITHPKHKIKMDIINAIEEFANVKYWHKDADINDVLEQLKFSPDFIFHYDIAWNYALAPKITGLDKINIPKGCYVIDLHWDNVKRLAYFKNNKIDLIFSASKNPFLKVFPKFHDKLVWLPWSINPDIIKDWKQPKTIDYLLMGLVWSEELRVKPLKGRYLFRDAVLQKMRLEKGFVFHPHPGHNAQESSSILINETYAKEINRSKMFFTCGCTSELGGFAVLKYFEVLGCNTLLLAEPNQDVLDLGFLDGENFISCNTEDFYNKAKYYLKNEEERRKIAENGHTFIQTKHTNKVRAKEFISSIQQFLKKN</sequence>
<keyword evidence="3" id="KW-1185">Reference proteome</keyword>
<feature type="domain" description="Spore protein YkvP/CgeB glycosyl transferase-like" evidence="1">
    <location>
        <begin position="199"/>
        <end position="314"/>
    </location>
</feature>
<comment type="caution">
    <text evidence="2">The sequence shown here is derived from an EMBL/GenBank/DDBJ whole genome shotgun (WGS) entry which is preliminary data.</text>
</comment>
<evidence type="ECO:0000259" key="1">
    <source>
        <dbReference type="Pfam" id="PF13524"/>
    </source>
</evidence>
<proteinExistence type="predicted"/>
<keyword evidence="2" id="KW-0328">Glycosyltransferase</keyword>
<keyword evidence="2" id="KW-0808">Transferase</keyword>
<dbReference type="EC" id="2.4.-.-" evidence="2"/>
<dbReference type="GO" id="GO:0016757">
    <property type="term" value="F:glycosyltransferase activity"/>
    <property type="evidence" value="ECO:0007669"/>
    <property type="project" value="UniProtKB-KW"/>
</dbReference>
<dbReference type="Pfam" id="PF13524">
    <property type="entry name" value="Glyco_trans_1_2"/>
    <property type="match status" value="1"/>
</dbReference>
<dbReference type="RefSeq" id="WP_317122273.1">
    <property type="nucleotide sequence ID" value="NZ_JAWJBA010000003.1"/>
</dbReference>
<gene>
    <name evidence="2" type="ORF">RYX56_11940</name>
</gene>